<name>A0ABN9VCH4_9DINO</name>
<evidence type="ECO:0008006" key="3">
    <source>
        <dbReference type="Google" id="ProtNLM"/>
    </source>
</evidence>
<keyword evidence="2" id="KW-1185">Reference proteome</keyword>
<gene>
    <name evidence="1" type="ORF">PCOR1329_LOCUS56795</name>
</gene>
<dbReference type="Gene3D" id="2.60.120.620">
    <property type="entry name" value="q2cbj1_9rhob like domain"/>
    <property type="match status" value="1"/>
</dbReference>
<dbReference type="PANTHER" id="PTHR31630">
    <property type="entry name" value="PHYTANOYL-COA DIOXYGENASE-RELATED-RELATED"/>
    <property type="match status" value="1"/>
</dbReference>
<dbReference type="InterPro" id="IPR008775">
    <property type="entry name" value="Phytyl_CoA_dOase-like"/>
</dbReference>
<sequence length="322" mass="34493">DTAAWGRQLEEHGVVVLAGALTREEVDACVGLLWDWLEGLGTGIDRHDATTWTTTDGRWPVDNSSTGVVCTGGAGQSLAAWTVRSAAAVRGAFAAVWGTGELITSMDGLIRPLATVAAEARWRRRELAHPWRLAAHRPERQQAAWARGGAGAGDAYRGRDPASTGGFVCVPGSHARPVREALVQRHSGYFQAKKRGDYFHLPQDDPLQGRAVGVPAAPGDLVLWDSRLVHASEPAPGREGDVRDPDQGREQVPLELLRAAVPVCMLPRSCAAEDGGLPAWRRDALRQGVTTKHWPNRRRTQGAAAGPGYVAPELSDVMAGLL</sequence>
<organism evidence="1 2">
    <name type="scientific">Prorocentrum cordatum</name>
    <dbReference type="NCBI Taxonomy" id="2364126"/>
    <lineage>
        <taxon>Eukaryota</taxon>
        <taxon>Sar</taxon>
        <taxon>Alveolata</taxon>
        <taxon>Dinophyceae</taxon>
        <taxon>Prorocentrales</taxon>
        <taxon>Prorocentraceae</taxon>
        <taxon>Prorocentrum</taxon>
    </lineage>
</organism>
<dbReference type="PANTHER" id="PTHR31630:SF6">
    <property type="entry name" value="PHYTANOYL-COA DIOXYGENASE-RELATED"/>
    <property type="match status" value="1"/>
</dbReference>
<feature type="non-terminal residue" evidence="1">
    <location>
        <position position="1"/>
    </location>
</feature>
<dbReference type="EMBL" id="CAUYUJ010016996">
    <property type="protein sequence ID" value="CAK0870785.1"/>
    <property type="molecule type" value="Genomic_DNA"/>
</dbReference>
<proteinExistence type="predicted"/>
<accession>A0ABN9VCH4</accession>
<comment type="caution">
    <text evidence="1">The sequence shown here is derived from an EMBL/GenBank/DDBJ whole genome shotgun (WGS) entry which is preliminary data.</text>
</comment>
<reference evidence="1" key="1">
    <citation type="submission" date="2023-10" db="EMBL/GenBank/DDBJ databases">
        <authorList>
            <person name="Chen Y."/>
            <person name="Shah S."/>
            <person name="Dougan E. K."/>
            <person name="Thang M."/>
            <person name="Chan C."/>
        </authorList>
    </citation>
    <scope>NUCLEOTIDE SEQUENCE [LARGE SCALE GENOMIC DNA]</scope>
</reference>
<dbReference type="Pfam" id="PF05721">
    <property type="entry name" value="PhyH"/>
    <property type="match status" value="1"/>
</dbReference>
<evidence type="ECO:0000313" key="2">
    <source>
        <dbReference type="Proteomes" id="UP001189429"/>
    </source>
</evidence>
<protein>
    <recommendedName>
        <fullName evidence="3">Phytanoyl-CoA dioxygenase</fullName>
    </recommendedName>
</protein>
<dbReference type="Proteomes" id="UP001189429">
    <property type="component" value="Unassembled WGS sequence"/>
</dbReference>
<dbReference type="SUPFAM" id="SSF51197">
    <property type="entry name" value="Clavaminate synthase-like"/>
    <property type="match status" value="1"/>
</dbReference>
<evidence type="ECO:0000313" key="1">
    <source>
        <dbReference type="EMBL" id="CAK0870785.1"/>
    </source>
</evidence>